<protein>
    <submittedName>
        <fullName evidence="2">Uncharacterized protein</fullName>
    </submittedName>
</protein>
<gene>
    <name evidence="2" type="ORF">CPB83DRAFT_480756</name>
</gene>
<evidence type="ECO:0000313" key="3">
    <source>
        <dbReference type="Proteomes" id="UP000807306"/>
    </source>
</evidence>
<dbReference type="EMBL" id="MU157828">
    <property type="protein sequence ID" value="KAF9533555.1"/>
    <property type="molecule type" value="Genomic_DNA"/>
</dbReference>
<feature type="region of interest" description="Disordered" evidence="1">
    <location>
        <begin position="232"/>
        <end position="253"/>
    </location>
</feature>
<evidence type="ECO:0000313" key="2">
    <source>
        <dbReference type="EMBL" id="KAF9533555.1"/>
    </source>
</evidence>
<evidence type="ECO:0000256" key="1">
    <source>
        <dbReference type="SAM" id="MobiDB-lite"/>
    </source>
</evidence>
<comment type="caution">
    <text evidence="2">The sequence shown here is derived from an EMBL/GenBank/DDBJ whole genome shotgun (WGS) entry which is preliminary data.</text>
</comment>
<proteinExistence type="predicted"/>
<dbReference type="AlphaFoldDB" id="A0A9P6JVL6"/>
<organism evidence="2 3">
    <name type="scientific">Crepidotus variabilis</name>
    <dbReference type="NCBI Taxonomy" id="179855"/>
    <lineage>
        <taxon>Eukaryota</taxon>
        <taxon>Fungi</taxon>
        <taxon>Dikarya</taxon>
        <taxon>Basidiomycota</taxon>
        <taxon>Agaricomycotina</taxon>
        <taxon>Agaricomycetes</taxon>
        <taxon>Agaricomycetidae</taxon>
        <taxon>Agaricales</taxon>
        <taxon>Agaricineae</taxon>
        <taxon>Crepidotaceae</taxon>
        <taxon>Crepidotus</taxon>
    </lineage>
</organism>
<keyword evidence="3" id="KW-1185">Reference proteome</keyword>
<name>A0A9P6JVL6_9AGAR</name>
<accession>A0A9P6JVL6</accession>
<reference evidence="2" key="1">
    <citation type="submission" date="2020-11" db="EMBL/GenBank/DDBJ databases">
        <authorList>
            <consortium name="DOE Joint Genome Institute"/>
            <person name="Ahrendt S."/>
            <person name="Riley R."/>
            <person name="Andreopoulos W."/>
            <person name="Labutti K."/>
            <person name="Pangilinan J."/>
            <person name="Ruiz-Duenas F.J."/>
            <person name="Barrasa J.M."/>
            <person name="Sanchez-Garcia M."/>
            <person name="Camarero S."/>
            <person name="Miyauchi S."/>
            <person name="Serrano A."/>
            <person name="Linde D."/>
            <person name="Babiker R."/>
            <person name="Drula E."/>
            <person name="Ayuso-Fernandez I."/>
            <person name="Pacheco R."/>
            <person name="Padilla G."/>
            <person name="Ferreira P."/>
            <person name="Barriuso J."/>
            <person name="Kellner H."/>
            <person name="Castanera R."/>
            <person name="Alfaro M."/>
            <person name="Ramirez L."/>
            <person name="Pisabarro A.G."/>
            <person name="Kuo A."/>
            <person name="Tritt A."/>
            <person name="Lipzen A."/>
            <person name="He G."/>
            <person name="Yan M."/>
            <person name="Ng V."/>
            <person name="Cullen D."/>
            <person name="Martin F."/>
            <person name="Rosso M.-N."/>
            <person name="Henrissat B."/>
            <person name="Hibbett D."/>
            <person name="Martinez A.T."/>
            <person name="Grigoriev I.V."/>
        </authorList>
    </citation>
    <scope>NUCLEOTIDE SEQUENCE</scope>
    <source>
        <strain evidence="2">CBS 506.95</strain>
    </source>
</reference>
<sequence length="253" mass="28948">MAPMQIANVGRSYLGLRPTPSFKGERGVKSIRSLLSLHPPDMQQTSPNSGHRTRRTCTQKCTQCLPFQSCRLFPRRWDNKIVLPPPSEIREPNKFFVPHHLRGRPDWDLTPEARNEMREWYQDRRKAFPVKFPAWFRYSDDSSPPSRSYNTENCMSIPADDYADRAPIRSISIIEVHPNIIHPPTVPDIHAQMHQTIIHRESMASNLGYHHGGLPASMITGGIHSVYPQTWPTAPRHPSRETPMQVMGSLSSD</sequence>
<dbReference type="Proteomes" id="UP000807306">
    <property type="component" value="Unassembled WGS sequence"/>
</dbReference>